<sequence>MARDCRCQLRPRRWLVLIVIAIVGLPTGCARSVKTIEHARAAYTAGDLQTADQTLTAFAEKRSRSSDTAALDLAIVELTSGDIDSAEARLRKMRDKFDQLPKLSIVGEAASVVTDDRARMYRPAGYEEVMVRAMLSVCSLAGDAIDAESYSLQAAKKQSELQQAAADRGIPSADQLYQPIALAPYLRGVLREATHHDFDDAENAYRLVSAAAPHFAPAAEDIARASGGAHSSAGHGVLYVIACVGRGPVLRETVAQTTSTALSIASAVLNAETNETDGPDGKRVNGPVLPNIASVKVPEVHIPPSPIAAIGIRTGGQLLGATQTLTDVGDLAIRQVEAEMPWTIARAVVRRTTKEATVAKVGDSLGLDGTAGTLFHFAAASAWAGSEKADTRCWGLLPREIQVFRAELPAGDHEVAMQSLGYTGQAIGPPVQLSVPIVDGRNTYRVVIAPAETIFVAR</sequence>
<dbReference type="Proteomes" id="UP000318538">
    <property type="component" value="Chromosome"/>
</dbReference>
<reference evidence="1 2" key="1">
    <citation type="submission" date="2019-02" db="EMBL/GenBank/DDBJ databases">
        <title>Deep-cultivation of Planctomycetes and their phenomic and genomic characterization uncovers novel biology.</title>
        <authorList>
            <person name="Wiegand S."/>
            <person name="Jogler M."/>
            <person name="Boedeker C."/>
            <person name="Pinto D."/>
            <person name="Vollmers J."/>
            <person name="Rivas-Marin E."/>
            <person name="Kohn T."/>
            <person name="Peeters S.H."/>
            <person name="Heuer A."/>
            <person name="Rast P."/>
            <person name="Oberbeckmann S."/>
            <person name="Bunk B."/>
            <person name="Jeske O."/>
            <person name="Meyerdierks A."/>
            <person name="Storesund J.E."/>
            <person name="Kallscheuer N."/>
            <person name="Luecker S."/>
            <person name="Lage O.M."/>
            <person name="Pohl T."/>
            <person name="Merkel B.J."/>
            <person name="Hornburger P."/>
            <person name="Mueller R.-W."/>
            <person name="Bruemmer F."/>
            <person name="Labrenz M."/>
            <person name="Spormann A.M."/>
            <person name="Op den Camp H."/>
            <person name="Overmann J."/>
            <person name="Amann R."/>
            <person name="Jetten M.S.M."/>
            <person name="Mascher T."/>
            <person name="Medema M.H."/>
            <person name="Devos D.P."/>
            <person name="Kaster A.-K."/>
            <person name="Ovreas L."/>
            <person name="Rohde M."/>
            <person name="Galperin M.Y."/>
            <person name="Jogler C."/>
        </authorList>
    </citation>
    <scope>NUCLEOTIDE SEQUENCE [LARGE SCALE GENOMIC DNA]</scope>
    <source>
        <strain evidence="1 2">K22_7</strain>
    </source>
</reference>
<dbReference type="EMBL" id="CP036525">
    <property type="protein sequence ID" value="QDT06042.1"/>
    <property type="molecule type" value="Genomic_DNA"/>
</dbReference>
<protein>
    <submittedName>
        <fullName evidence="1">Uncharacterized protein</fullName>
    </submittedName>
</protein>
<dbReference type="AlphaFoldDB" id="A0A517NFY9"/>
<keyword evidence="2" id="KW-1185">Reference proteome</keyword>
<evidence type="ECO:0000313" key="2">
    <source>
        <dbReference type="Proteomes" id="UP000318538"/>
    </source>
</evidence>
<name>A0A517NFY9_9BACT</name>
<organism evidence="1 2">
    <name type="scientific">Rubripirellula lacrimiformis</name>
    <dbReference type="NCBI Taxonomy" id="1930273"/>
    <lineage>
        <taxon>Bacteria</taxon>
        <taxon>Pseudomonadati</taxon>
        <taxon>Planctomycetota</taxon>
        <taxon>Planctomycetia</taxon>
        <taxon>Pirellulales</taxon>
        <taxon>Pirellulaceae</taxon>
        <taxon>Rubripirellula</taxon>
    </lineage>
</organism>
<accession>A0A517NFY9</accession>
<proteinExistence type="predicted"/>
<evidence type="ECO:0000313" key="1">
    <source>
        <dbReference type="EMBL" id="QDT06042.1"/>
    </source>
</evidence>
<dbReference type="KEGG" id="rlc:K227x_44490"/>
<gene>
    <name evidence="1" type="ORF">K227x_44490</name>
</gene>